<dbReference type="HOGENOM" id="CLU_2842068_0_0_9"/>
<dbReference type="AlphaFoldDB" id="C0ECD8"/>
<proteinExistence type="predicted"/>
<dbReference type="EMBL" id="ACEC01000050">
    <property type="protein sequence ID" value="EEG30849.1"/>
    <property type="molecule type" value="Genomic_DNA"/>
</dbReference>
<comment type="caution">
    <text evidence="1">The sequence shown here is derived from an EMBL/GenBank/DDBJ whole genome shotgun (WGS) entry which is preliminary data.</text>
</comment>
<reference evidence="1 2" key="2">
    <citation type="submission" date="2009-02" db="EMBL/GenBank/DDBJ databases">
        <title>Draft genome sequence of Clostridium methylpentosum (DSM 5476).</title>
        <authorList>
            <person name="Sudarsanam P."/>
            <person name="Ley R."/>
            <person name="Guruge J."/>
            <person name="Turnbaugh P.J."/>
            <person name="Mahowald M."/>
            <person name="Liep D."/>
            <person name="Gordon J."/>
        </authorList>
    </citation>
    <scope>NUCLEOTIDE SEQUENCE [LARGE SCALE GENOMIC DNA]</scope>
    <source>
        <strain evidence="1 2">DSM 5476</strain>
    </source>
</reference>
<protein>
    <submittedName>
        <fullName evidence="1">Uncharacterized protein</fullName>
    </submittedName>
</protein>
<organism evidence="1 2">
    <name type="scientific">[Clostridium] methylpentosum DSM 5476</name>
    <dbReference type="NCBI Taxonomy" id="537013"/>
    <lineage>
        <taxon>Bacteria</taxon>
        <taxon>Bacillati</taxon>
        <taxon>Bacillota</taxon>
        <taxon>Clostridia</taxon>
        <taxon>Eubacteriales</taxon>
        <taxon>Oscillospiraceae</taxon>
        <taxon>Oscillospiraceae incertae sedis</taxon>
    </lineage>
</organism>
<accession>C0ECD8</accession>
<dbReference type="STRING" id="537013.CLOSTMETH_01508"/>
<reference evidence="1 2" key="1">
    <citation type="submission" date="2009-01" db="EMBL/GenBank/DDBJ databases">
        <authorList>
            <person name="Fulton L."/>
            <person name="Clifton S."/>
            <person name="Fulton B."/>
            <person name="Xu J."/>
            <person name="Minx P."/>
            <person name="Pepin K.H."/>
            <person name="Johnson M."/>
            <person name="Bhonagiri V."/>
            <person name="Nash W.E."/>
            <person name="Mardis E.R."/>
            <person name="Wilson R.K."/>
        </authorList>
    </citation>
    <scope>NUCLEOTIDE SEQUENCE [LARGE SCALE GENOMIC DNA]</scope>
    <source>
        <strain evidence="1 2">DSM 5476</strain>
    </source>
</reference>
<keyword evidence="2" id="KW-1185">Reference proteome</keyword>
<evidence type="ECO:0000313" key="1">
    <source>
        <dbReference type="EMBL" id="EEG30849.1"/>
    </source>
</evidence>
<name>C0ECD8_9FIRM</name>
<sequence>MQILESRTCGQTYECLFSAHSPTTRPLLLKTLFCQQLGNRQRKSPILSSFVLYPTPSPMASGGFA</sequence>
<evidence type="ECO:0000313" key="2">
    <source>
        <dbReference type="Proteomes" id="UP000003340"/>
    </source>
</evidence>
<dbReference type="Proteomes" id="UP000003340">
    <property type="component" value="Unassembled WGS sequence"/>
</dbReference>
<gene>
    <name evidence="1" type="ORF">CLOSTMETH_01508</name>
</gene>